<accession>A0ABW6ICU2</accession>
<evidence type="ECO:0000313" key="1">
    <source>
        <dbReference type="EMBL" id="MFE4105992.1"/>
    </source>
</evidence>
<protein>
    <submittedName>
        <fullName evidence="1">Uncharacterized protein</fullName>
    </submittedName>
</protein>
<dbReference type="Proteomes" id="UP001600165">
    <property type="component" value="Unassembled WGS sequence"/>
</dbReference>
<sequence>MSDEVPRRDYLTRFQQQGEVAMAERPLCVRLPEDIDALMREKENRTAWLRDAIMEKLWREGNLPERYQDLMDQEPD</sequence>
<organism evidence="1 2">
    <name type="scientific">Almyronema epifaneia S1</name>
    <dbReference type="NCBI Taxonomy" id="2991925"/>
    <lineage>
        <taxon>Bacteria</taxon>
        <taxon>Bacillati</taxon>
        <taxon>Cyanobacteriota</taxon>
        <taxon>Cyanophyceae</taxon>
        <taxon>Nodosilineales</taxon>
        <taxon>Nodosilineaceae</taxon>
        <taxon>Almyronema</taxon>
        <taxon>Almyronema epifaneia</taxon>
    </lineage>
</organism>
<dbReference type="RefSeq" id="WP_377963313.1">
    <property type="nucleotide sequence ID" value="NZ_JBHZOL010000044.1"/>
</dbReference>
<keyword evidence="2" id="KW-1185">Reference proteome</keyword>
<gene>
    <name evidence="1" type="ORF">ACFVKH_06885</name>
</gene>
<evidence type="ECO:0000313" key="2">
    <source>
        <dbReference type="Proteomes" id="UP001600165"/>
    </source>
</evidence>
<name>A0ABW6ICU2_9CYAN</name>
<reference evidence="1 2" key="1">
    <citation type="submission" date="2024-10" db="EMBL/GenBank/DDBJ databases">
        <authorList>
            <person name="Ratan Roy A."/>
            <person name="Morales Sandoval P.H."/>
            <person name="De Los Santos Villalobos S."/>
            <person name="Chakraborty S."/>
            <person name="Mukherjee J."/>
        </authorList>
    </citation>
    <scope>NUCLEOTIDE SEQUENCE [LARGE SCALE GENOMIC DNA]</scope>
    <source>
        <strain evidence="1 2">S1</strain>
    </source>
</reference>
<comment type="caution">
    <text evidence="1">The sequence shown here is derived from an EMBL/GenBank/DDBJ whole genome shotgun (WGS) entry which is preliminary data.</text>
</comment>
<proteinExistence type="predicted"/>
<dbReference type="EMBL" id="JBHZOL010000044">
    <property type="protein sequence ID" value="MFE4105992.1"/>
    <property type="molecule type" value="Genomic_DNA"/>
</dbReference>